<dbReference type="SMART" id="SM00822">
    <property type="entry name" value="PKS_KR"/>
    <property type="match status" value="1"/>
</dbReference>
<dbReference type="CDD" id="cd05333">
    <property type="entry name" value="BKR_SDR_c"/>
    <property type="match status" value="1"/>
</dbReference>
<dbReference type="InterPro" id="IPR020904">
    <property type="entry name" value="Sc_DH/Rdtase_CS"/>
</dbReference>
<dbReference type="InterPro" id="IPR002347">
    <property type="entry name" value="SDR_fam"/>
</dbReference>
<sequence>MRRLQDKVAIITGAANGIGLEAASTFAKEGATVVIADFNEEKGLDSERELSAKGFTCKFIQVNVAERDSVNQLVDRTVREYGKIDILVNNAGITRDAMLSKMTLLEFQQVIDVNLTGVFHCTQAVLPSMVAQGKGKIISTSSVSGVYGNVGQTNYAAAKAAIIGMTKTWAKELARKGINVNAVVPGFTETSMVQAVPDKVIDKMKEQIPMQRLGRPEDIANAYLFLASDESDYVNGHALHVDGGIMM</sequence>
<feature type="domain" description="Ketoreductase" evidence="4">
    <location>
        <begin position="7"/>
        <end position="186"/>
    </location>
</feature>
<evidence type="ECO:0000256" key="3">
    <source>
        <dbReference type="ARBA" id="ARBA00023002"/>
    </source>
</evidence>
<dbReference type="PRINTS" id="PR00080">
    <property type="entry name" value="SDRFAMILY"/>
</dbReference>
<dbReference type="NCBIfam" id="NF009466">
    <property type="entry name" value="PRK12826.1-2"/>
    <property type="match status" value="1"/>
</dbReference>
<comment type="similarity">
    <text evidence="1">Belongs to the short-chain dehydrogenases/reductases (SDR) family.</text>
</comment>
<organism evidence="5 6">
    <name type="scientific">Oceanobacillus chungangensis</name>
    <dbReference type="NCBI Taxonomy" id="1229152"/>
    <lineage>
        <taxon>Bacteria</taxon>
        <taxon>Bacillati</taxon>
        <taxon>Bacillota</taxon>
        <taxon>Bacilli</taxon>
        <taxon>Bacillales</taxon>
        <taxon>Bacillaceae</taxon>
        <taxon>Oceanobacillus</taxon>
    </lineage>
</organism>
<protein>
    <submittedName>
        <fullName evidence="5">3-oxoacyl-ACP reductase FabG</fullName>
    </submittedName>
</protein>
<keyword evidence="2" id="KW-0521">NADP</keyword>
<dbReference type="Proteomes" id="UP000256520">
    <property type="component" value="Unassembled WGS sequence"/>
</dbReference>
<dbReference type="InterPro" id="IPR057326">
    <property type="entry name" value="KR_dom"/>
</dbReference>
<evidence type="ECO:0000256" key="1">
    <source>
        <dbReference type="ARBA" id="ARBA00006484"/>
    </source>
</evidence>
<evidence type="ECO:0000259" key="4">
    <source>
        <dbReference type="SMART" id="SM00822"/>
    </source>
</evidence>
<dbReference type="PANTHER" id="PTHR42760:SF133">
    <property type="entry name" value="3-OXOACYL-[ACYL-CARRIER-PROTEIN] REDUCTASE"/>
    <property type="match status" value="1"/>
</dbReference>
<dbReference type="Gene3D" id="3.40.50.720">
    <property type="entry name" value="NAD(P)-binding Rossmann-like Domain"/>
    <property type="match status" value="1"/>
</dbReference>
<dbReference type="NCBIfam" id="NF005559">
    <property type="entry name" value="PRK07231.1"/>
    <property type="match status" value="1"/>
</dbReference>
<dbReference type="OrthoDB" id="9803333at2"/>
<dbReference type="NCBIfam" id="NF004198">
    <property type="entry name" value="PRK05653.1-3"/>
    <property type="match status" value="1"/>
</dbReference>
<dbReference type="InterPro" id="IPR036291">
    <property type="entry name" value="NAD(P)-bd_dom_sf"/>
</dbReference>
<dbReference type="RefSeq" id="WP_115749554.1">
    <property type="nucleotide sequence ID" value="NZ_PIOD01000008.1"/>
</dbReference>
<accession>A0A3D8PUL7</accession>
<reference evidence="6" key="1">
    <citation type="submission" date="2017-11" db="EMBL/GenBank/DDBJ databases">
        <authorList>
            <person name="Zhu W."/>
        </authorList>
    </citation>
    <scope>NUCLEOTIDE SEQUENCE [LARGE SCALE GENOMIC DNA]</scope>
    <source>
        <strain evidence="6">CAU 1051</strain>
    </source>
</reference>
<keyword evidence="3" id="KW-0560">Oxidoreductase</keyword>
<dbReference type="EMBL" id="PIOD01000008">
    <property type="protein sequence ID" value="RDW18958.1"/>
    <property type="molecule type" value="Genomic_DNA"/>
</dbReference>
<comment type="caution">
    <text evidence="5">The sequence shown here is derived from an EMBL/GenBank/DDBJ whole genome shotgun (WGS) entry which is preliminary data.</text>
</comment>
<dbReference type="PRINTS" id="PR00081">
    <property type="entry name" value="GDHRDH"/>
</dbReference>
<evidence type="ECO:0000313" key="5">
    <source>
        <dbReference type="EMBL" id="RDW18958.1"/>
    </source>
</evidence>
<dbReference type="FunFam" id="3.40.50.720:FF:000115">
    <property type="entry name" value="3-oxoacyl-[acyl-carrier-protein] reductase FabG"/>
    <property type="match status" value="1"/>
</dbReference>
<name>A0A3D8PUL7_9BACI</name>
<dbReference type="PROSITE" id="PS00061">
    <property type="entry name" value="ADH_SHORT"/>
    <property type="match status" value="1"/>
</dbReference>
<dbReference type="SUPFAM" id="SSF51735">
    <property type="entry name" value="NAD(P)-binding Rossmann-fold domains"/>
    <property type="match status" value="1"/>
</dbReference>
<dbReference type="AlphaFoldDB" id="A0A3D8PUL7"/>
<dbReference type="GO" id="GO:0048038">
    <property type="term" value="F:quinone binding"/>
    <property type="evidence" value="ECO:0007669"/>
    <property type="project" value="TreeGrafter"/>
</dbReference>
<dbReference type="GO" id="GO:0016616">
    <property type="term" value="F:oxidoreductase activity, acting on the CH-OH group of donors, NAD or NADP as acceptor"/>
    <property type="evidence" value="ECO:0007669"/>
    <property type="project" value="TreeGrafter"/>
</dbReference>
<evidence type="ECO:0000313" key="6">
    <source>
        <dbReference type="Proteomes" id="UP000256520"/>
    </source>
</evidence>
<dbReference type="GO" id="GO:0006633">
    <property type="term" value="P:fatty acid biosynthetic process"/>
    <property type="evidence" value="ECO:0007669"/>
    <property type="project" value="TreeGrafter"/>
</dbReference>
<keyword evidence="6" id="KW-1185">Reference proteome</keyword>
<dbReference type="Pfam" id="PF13561">
    <property type="entry name" value="adh_short_C2"/>
    <property type="match status" value="1"/>
</dbReference>
<dbReference type="PANTHER" id="PTHR42760">
    <property type="entry name" value="SHORT-CHAIN DEHYDROGENASES/REDUCTASES FAMILY MEMBER"/>
    <property type="match status" value="1"/>
</dbReference>
<evidence type="ECO:0000256" key="2">
    <source>
        <dbReference type="ARBA" id="ARBA00022857"/>
    </source>
</evidence>
<proteinExistence type="inferred from homology"/>
<gene>
    <name evidence="5" type="ORF">CWR45_09075</name>
</gene>